<dbReference type="Pfam" id="PF06415">
    <property type="entry name" value="iPGM_N"/>
    <property type="match status" value="1"/>
</dbReference>
<evidence type="ECO:0000256" key="13">
    <source>
        <dbReference type="PIRSR" id="PIRSR001492-3"/>
    </source>
</evidence>
<dbReference type="Proteomes" id="UP000192368">
    <property type="component" value="Unassembled WGS sequence"/>
</dbReference>
<evidence type="ECO:0000256" key="8">
    <source>
        <dbReference type="ARBA" id="ARBA00023235"/>
    </source>
</evidence>
<evidence type="ECO:0000256" key="6">
    <source>
        <dbReference type="ARBA" id="ARBA00023152"/>
    </source>
</evidence>
<dbReference type="GO" id="GO:0030145">
    <property type="term" value="F:manganese ion binding"/>
    <property type="evidence" value="ECO:0007669"/>
    <property type="project" value="UniProtKB-UniRule"/>
</dbReference>
<feature type="binding site" evidence="9 13">
    <location>
        <position position="434"/>
    </location>
    <ligand>
        <name>Mn(2+)</name>
        <dbReference type="ChEBI" id="CHEBI:29035"/>
        <label>2</label>
    </ligand>
</feature>
<dbReference type="OrthoDB" id="9800863at2"/>
<sequence>MKPTMLIVLDGFGIGKEYEGNAAYLANTPTIDELKRTVPSTTLQASGEYVGLPDGQMGNSEVGHLNIGAGRVIFQDLSRINKDIADGEFFHNEVLVREMKSVEKNGKALHLMGLVSHGGVHSHMEHLKALLKLAKLEGVEKVYVHAILDGRDVAPDSGKEDLRELQRELDVIGVGEIATVSGRYWAMDRDRRWDRNMKYYNLLTIGEGEAYSSVDALIDSNYHREIYDEFVEPGKVSDVTLQDGDSVIFFNFRPDRARQIVRLLSDDDFSDALRAKYVHLNVVSMTQYDSTLTNVTVAYDEFIPSNTIGEVLAKNGKSQLRIAETEKYAHVTFFLNGGREVPFEKEDRILVQSPKVATYDLKPEMSAYEVTEKLIPVMGDYDFIMLNFANTDMVGHTGSIPATVKAVETVDECLGRILANLKLLGGAALITADHGNCEVMIDDNGKPVTSHTTNEVPLYLVGVERELNSGALCDLAPTVLEIMNIEQPIEMTGKSLLEEEK</sequence>
<name>A0A1W1VJ94_PEPAS</name>
<dbReference type="SUPFAM" id="SSF64158">
    <property type="entry name" value="2,3-Bisphosphoglycerate-independent phosphoglycerate mutase, substrate-binding domain"/>
    <property type="match status" value="1"/>
</dbReference>
<feature type="binding site" evidence="9 12">
    <location>
        <begin position="253"/>
        <end position="256"/>
    </location>
    <ligand>
        <name>substrate</name>
    </ligand>
</feature>
<evidence type="ECO:0000259" key="14">
    <source>
        <dbReference type="Pfam" id="PF01676"/>
    </source>
</evidence>
<comment type="similarity">
    <text evidence="4 9">Belongs to the BPG-independent phosphoglycerate mutase family.</text>
</comment>
<feature type="domain" description="BPG-independent PGAM N-terminal" evidence="15">
    <location>
        <begin position="80"/>
        <end position="289"/>
    </location>
</feature>
<comment type="catalytic activity">
    <reaction evidence="1 9">
        <text>(2R)-2-phosphoglycerate = (2R)-3-phosphoglycerate</text>
        <dbReference type="Rhea" id="RHEA:15901"/>
        <dbReference type="ChEBI" id="CHEBI:58272"/>
        <dbReference type="ChEBI" id="CHEBI:58289"/>
        <dbReference type="EC" id="5.4.2.12"/>
    </reaction>
</comment>
<dbReference type="GO" id="GO:0006096">
    <property type="term" value="P:glycolytic process"/>
    <property type="evidence" value="ECO:0007669"/>
    <property type="project" value="UniProtKB-UniRule"/>
</dbReference>
<comment type="function">
    <text evidence="2 9">Catalyzes the interconversion of 2-phosphoglycerate and 3-phosphoglycerate.</text>
</comment>
<dbReference type="InterPro" id="IPR036646">
    <property type="entry name" value="PGAM_B_sf"/>
</dbReference>
<evidence type="ECO:0000256" key="1">
    <source>
        <dbReference type="ARBA" id="ARBA00000370"/>
    </source>
</evidence>
<dbReference type="InterPro" id="IPR011258">
    <property type="entry name" value="BPG-indep_PGM_N"/>
</dbReference>
<evidence type="ECO:0000256" key="10">
    <source>
        <dbReference type="NCBIfam" id="TIGR01307"/>
    </source>
</evidence>
<protein>
    <recommendedName>
        <fullName evidence="9 10">2,3-bisphosphoglycerate-independent phosphoglycerate mutase</fullName>
        <shortName evidence="9">BPG-independent PGAM</shortName>
        <shortName evidence="9">Phosphoglyceromutase</shortName>
        <shortName evidence="9">iPGM</shortName>
        <ecNumber evidence="9 10">5.4.2.12</ecNumber>
    </recommendedName>
</protein>
<evidence type="ECO:0000256" key="7">
    <source>
        <dbReference type="ARBA" id="ARBA00023211"/>
    </source>
</evidence>
<comment type="subunit">
    <text evidence="9">Monomer.</text>
</comment>
<dbReference type="RefSeq" id="WP_084231581.1">
    <property type="nucleotide sequence ID" value="NZ_FWWR01000017.1"/>
</dbReference>
<dbReference type="CDD" id="cd16010">
    <property type="entry name" value="iPGM"/>
    <property type="match status" value="1"/>
</dbReference>
<evidence type="ECO:0000256" key="11">
    <source>
        <dbReference type="PIRSR" id="PIRSR001492-1"/>
    </source>
</evidence>
<feature type="binding site" evidence="9 12">
    <location>
        <begin position="151"/>
        <end position="152"/>
    </location>
    <ligand>
        <name>substrate</name>
    </ligand>
</feature>
<dbReference type="STRING" id="573058.SAMN00017477_2075"/>
<dbReference type="Pfam" id="PF01676">
    <property type="entry name" value="Metalloenzyme"/>
    <property type="match status" value="1"/>
</dbReference>
<evidence type="ECO:0000256" key="2">
    <source>
        <dbReference type="ARBA" id="ARBA00002315"/>
    </source>
</evidence>
<dbReference type="UniPathway" id="UPA00109">
    <property type="reaction ID" value="UER00186"/>
</dbReference>
<dbReference type="EMBL" id="FWWR01000017">
    <property type="protein sequence ID" value="SMB93447.1"/>
    <property type="molecule type" value="Genomic_DNA"/>
</dbReference>
<organism evidence="16 17">
    <name type="scientific">Peptoniphilus asaccharolyticus DSM 20463</name>
    <dbReference type="NCBI Taxonomy" id="573058"/>
    <lineage>
        <taxon>Bacteria</taxon>
        <taxon>Bacillati</taxon>
        <taxon>Bacillota</taxon>
        <taxon>Tissierellia</taxon>
        <taxon>Tissierellales</taxon>
        <taxon>Peptoniphilaceae</taxon>
        <taxon>Peptoniphilus</taxon>
    </lineage>
</organism>
<feature type="binding site" evidence="9 12">
    <location>
        <position position="189"/>
    </location>
    <ligand>
        <name>substrate</name>
    </ligand>
</feature>
<dbReference type="Gene3D" id="3.40.720.10">
    <property type="entry name" value="Alkaline Phosphatase, subunit A"/>
    <property type="match status" value="1"/>
</dbReference>
<feature type="binding site" evidence="9 13">
    <location>
        <position position="433"/>
    </location>
    <ligand>
        <name>Mn(2+)</name>
        <dbReference type="ChEBI" id="CHEBI:29035"/>
        <label>2</label>
    </ligand>
</feature>
<dbReference type="HAMAP" id="MF_01038">
    <property type="entry name" value="GpmI"/>
    <property type="match status" value="1"/>
</dbReference>
<feature type="binding site" evidence="9 12">
    <location>
        <position position="327"/>
    </location>
    <ligand>
        <name>substrate</name>
    </ligand>
</feature>
<feature type="domain" description="Metalloenzyme" evidence="14">
    <location>
        <begin position="2"/>
        <end position="486"/>
    </location>
</feature>
<dbReference type="InterPro" id="IPR017850">
    <property type="entry name" value="Alkaline_phosphatase_core_sf"/>
</dbReference>
<dbReference type="GO" id="GO:0004619">
    <property type="term" value="F:phosphoglycerate mutase activity"/>
    <property type="evidence" value="ECO:0007669"/>
    <property type="project" value="UniProtKB-UniRule"/>
</dbReference>
<keyword evidence="8 9" id="KW-0413">Isomerase</keyword>
<dbReference type="Gene3D" id="3.40.1450.10">
    <property type="entry name" value="BPG-independent phosphoglycerate mutase, domain B"/>
    <property type="match status" value="1"/>
</dbReference>
<evidence type="ECO:0000256" key="4">
    <source>
        <dbReference type="ARBA" id="ARBA00008819"/>
    </source>
</evidence>
<evidence type="ECO:0000256" key="5">
    <source>
        <dbReference type="ARBA" id="ARBA00022723"/>
    </source>
</evidence>
<feature type="binding site" evidence="9 12">
    <location>
        <position position="183"/>
    </location>
    <ligand>
        <name>substrate</name>
    </ligand>
</feature>
<dbReference type="GO" id="GO:0005829">
    <property type="term" value="C:cytosol"/>
    <property type="evidence" value="ECO:0007669"/>
    <property type="project" value="TreeGrafter"/>
</dbReference>
<keyword evidence="5 9" id="KW-0479">Metal-binding</keyword>
<comment type="cofactor">
    <cofactor evidence="9">
        <name>Mn(2+)</name>
        <dbReference type="ChEBI" id="CHEBI:29035"/>
    </cofactor>
    <text evidence="9">Binds 2 manganese ions per subunit.</text>
</comment>
<evidence type="ECO:0000256" key="3">
    <source>
        <dbReference type="ARBA" id="ARBA00004798"/>
    </source>
</evidence>
<dbReference type="PANTHER" id="PTHR31637:SF0">
    <property type="entry name" value="2,3-BISPHOSPHOGLYCERATE-INDEPENDENT PHOSPHOGLYCERATE MUTASE"/>
    <property type="match status" value="1"/>
</dbReference>
<feature type="binding site" evidence="9 13">
    <location>
        <position position="451"/>
    </location>
    <ligand>
        <name>Mn(2+)</name>
        <dbReference type="ChEBI" id="CHEBI:29035"/>
        <label>1</label>
    </ligand>
</feature>
<keyword evidence="6 9" id="KW-0324">Glycolysis</keyword>
<dbReference type="InterPro" id="IPR005995">
    <property type="entry name" value="Pgm_bpd_ind"/>
</dbReference>
<keyword evidence="17" id="KW-1185">Reference proteome</keyword>
<accession>A0A1W1VJ94</accession>
<feature type="binding site" evidence="9 13">
    <location>
        <position position="10"/>
    </location>
    <ligand>
        <name>Mn(2+)</name>
        <dbReference type="ChEBI" id="CHEBI:29035"/>
        <label>2</label>
    </ligand>
</feature>
<dbReference type="EC" id="5.4.2.12" evidence="9 10"/>
<feature type="binding site" evidence="9 13">
    <location>
        <position position="392"/>
    </location>
    <ligand>
        <name>Mn(2+)</name>
        <dbReference type="ChEBI" id="CHEBI:29035"/>
        <label>1</label>
    </ligand>
</feature>
<feature type="binding site" evidence="9 13">
    <location>
        <position position="396"/>
    </location>
    <ligand>
        <name>Mn(2+)</name>
        <dbReference type="ChEBI" id="CHEBI:29035"/>
        <label>1</label>
    </ligand>
</feature>
<comment type="pathway">
    <text evidence="3 9">Carbohydrate degradation; glycolysis; pyruvate from D-glyceraldehyde 3-phosphate: step 3/5.</text>
</comment>
<feature type="binding site" evidence="9 12">
    <location>
        <position position="121"/>
    </location>
    <ligand>
        <name>substrate</name>
    </ligand>
</feature>
<dbReference type="GO" id="GO:0006007">
    <property type="term" value="P:glucose catabolic process"/>
    <property type="evidence" value="ECO:0007669"/>
    <property type="project" value="InterPro"/>
</dbReference>
<dbReference type="SUPFAM" id="SSF53649">
    <property type="entry name" value="Alkaline phosphatase-like"/>
    <property type="match status" value="1"/>
</dbReference>
<evidence type="ECO:0000256" key="12">
    <source>
        <dbReference type="PIRSR" id="PIRSR001492-2"/>
    </source>
</evidence>
<dbReference type="NCBIfam" id="TIGR01307">
    <property type="entry name" value="pgm_bpd_ind"/>
    <property type="match status" value="1"/>
</dbReference>
<evidence type="ECO:0000313" key="16">
    <source>
        <dbReference type="EMBL" id="SMB93447.1"/>
    </source>
</evidence>
<gene>
    <name evidence="9" type="primary">gpmI</name>
    <name evidence="16" type="ORF">SAMN00017477_2075</name>
</gene>
<feature type="binding site" evidence="9 13">
    <location>
        <position position="60"/>
    </location>
    <ligand>
        <name>Mn(2+)</name>
        <dbReference type="ChEBI" id="CHEBI:29035"/>
        <label>2</label>
    </ligand>
</feature>
<dbReference type="PANTHER" id="PTHR31637">
    <property type="entry name" value="2,3-BISPHOSPHOGLYCERATE-INDEPENDENT PHOSPHOGLYCERATE MUTASE"/>
    <property type="match status" value="1"/>
</dbReference>
<feature type="active site" description="Phosphoserine intermediate" evidence="9 11">
    <location>
        <position position="60"/>
    </location>
</feature>
<proteinExistence type="inferred from homology"/>
<dbReference type="AlphaFoldDB" id="A0A1W1VJ94"/>
<keyword evidence="7 9" id="KW-0464">Manganese</keyword>
<dbReference type="PIRSF" id="PIRSF001492">
    <property type="entry name" value="IPGAM"/>
    <property type="match status" value="1"/>
</dbReference>
<reference evidence="17" key="1">
    <citation type="submission" date="2017-04" db="EMBL/GenBank/DDBJ databases">
        <authorList>
            <person name="Varghese N."/>
            <person name="Submissions S."/>
        </authorList>
    </citation>
    <scope>NUCLEOTIDE SEQUENCE [LARGE SCALE GENOMIC DNA]</scope>
    <source>
        <strain evidence="17">DSM 20463</strain>
    </source>
</reference>
<dbReference type="InterPro" id="IPR006124">
    <property type="entry name" value="Metalloenzyme"/>
</dbReference>
<evidence type="ECO:0000256" key="9">
    <source>
        <dbReference type="HAMAP-Rule" id="MF_01038"/>
    </source>
</evidence>
<evidence type="ECO:0000259" key="15">
    <source>
        <dbReference type="Pfam" id="PF06415"/>
    </source>
</evidence>
<evidence type="ECO:0000313" key="17">
    <source>
        <dbReference type="Proteomes" id="UP000192368"/>
    </source>
</evidence>
<dbReference type="FunFam" id="3.40.1450.10:FF:000002">
    <property type="entry name" value="2,3-bisphosphoglycerate-independent phosphoglycerate mutase"/>
    <property type="match status" value="1"/>
</dbReference>